<evidence type="ECO:0000256" key="1">
    <source>
        <dbReference type="SAM" id="MobiDB-lite"/>
    </source>
</evidence>
<evidence type="ECO:0000313" key="4">
    <source>
        <dbReference type="Proteomes" id="UP000321832"/>
    </source>
</evidence>
<accession>A0A5C6U0V9</accession>
<keyword evidence="2" id="KW-0472">Membrane</keyword>
<comment type="caution">
    <text evidence="3">The sequence shown here is derived from an EMBL/GenBank/DDBJ whole genome shotgun (WGS) entry which is preliminary data.</text>
</comment>
<name>A0A5C6U0V9_9BURK</name>
<evidence type="ECO:0000256" key="2">
    <source>
        <dbReference type="SAM" id="Phobius"/>
    </source>
</evidence>
<keyword evidence="4" id="KW-1185">Reference proteome</keyword>
<feature type="region of interest" description="Disordered" evidence="1">
    <location>
        <begin position="41"/>
        <end position="61"/>
    </location>
</feature>
<gene>
    <name evidence="3" type="ORF">FSC37_12540</name>
</gene>
<proteinExistence type="predicted"/>
<keyword evidence="2" id="KW-0812">Transmembrane</keyword>
<organism evidence="3 4">
    <name type="scientific">Piscinibacter aquaticus</name>
    <dbReference type="NCBI Taxonomy" id="392597"/>
    <lineage>
        <taxon>Bacteria</taxon>
        <taxon>Pseudomonadati</taxon>
        <taxon>Pseudomonadota</taxon>
        <taxon>Betaproteobacteria</taxon>
        <taxon>Burkholderiales</taxon>
        <taxon>Sphaerotilaceae</taxon>
        <taxon>Piscinibacter</taxon>
    </lineage>
</organism>
<dbReference type="AlphaFoldDB" id="A0A5C6U0V9"/>
<keyword evidence="2" id="KW-1133">Transmembrane helix</keyword>
<dbReference type="Proteomes" id="UP000321832">
    <property type="component" value="Unassembled WGS sequence"/>
</dbReference>
<reference evidence="3 4" key="1">
    <citation type="submission" date="2019-08" db="EMBL/GenBank/DDBJ databases">
        <authorList>
            <person name="Khan S.A."/>
            <person name="Jeon C.O."/>
            <person name="Jeong S.E."/>
        </authorList>
    </citation>
    <scope>NUCLEOTIDE SEQUENCE [LARGE SCALE GENOMIC DNA]</scope>
    <source>
        <strain evidence="4">IMCC1728</strain>
    </source>
</reference>
<dbReference type="EMBL" id="VOPW01000001">
    <property type="protein sequence ID" value="TXC66379.1"/>
    <property type="molecule type" value="Genomic_DNA"/>
</dbReference>
<evidence type="ECO:0000313" key="3">
    <source>
        <dbReference type="EMBL" id="TXC66379.1"/>
    </source>
</evidence>
<sequence>MNATMDRSNWPLLLIEGVLVFGGALLFGWWQLREIERDKRELQKKREAEAATQTDGDGPAA</sequence>
<feature type="transmembrane region" description="Helical" evidence="2">
    <location>
        <begin position="12"/>
        <end position="30"/>
    </location>
</feature>
<protein>
    <submittedName>
        <fullName evidence="3">Uncharacterized protein</fullName>
    </submittedName>
</protein>